<evidence type="ECO:0000313" key="2">
    <source>
        <dbReference type="EMBL" id="KAJ2777842.1"/>
    </source>
</evidence>
<dbReference type="AlphaFoldDB" id="A0A9W8HAS0"/>
<reference evidence="2" key="1">
    <citation type="submission" date="2022-07" db="EMBL/GenBank/DDBJ databases">
        <title>Phylogenomic reconstructions and comparative analyses of Kickxellomycotina fungi.</title>
        <authorList>
            <person name="Reynolds N.K."/>
            <person name="Stajich J.E."/>
            <person name="Barry K."/>
            <person name="Grigoriev I.V."/>
            <person name="Crous P."/>
            <person name="Smith M.E."/>
        </authorList>
    </citation>
    <scope>NUCLEOTIDE SEQUENCE</scope>
    <source>
        <strain evidence="2">NBRC 105414</strain>
    </source>
</reference>
<dbReference type="Proteomes" id="UP001140217">
    <property type="component" value="Unassembled WGS sequence"/>
</dbReference>
<accession>A0A9W8HAS0</accession>
<dbReference type="EMBL" id="JANBUL010000264">
    <property type="protein sequence ID" value="KAJ2777842.1"/>
    <property type="molecule type" value="Genomic_DNA"/>
</dbReference>
<sequence length="226" mass="24400">MPAAGSGTMRGPSDATDVPMGGVWDPDSLDGADVPASQVHVDALRYVAGFEKAVPKYSGNPRTEPISSHRWIRKVMMYRRGDLRALSNQQFVSAIVGQLAGEAKQFFESEEYELPSALLADIRATFPLAVFQKMLIQRIRSGDAFAGYGVLTIGKVAIRYLAELQGHSSAVPELSEALGRLMPEQWRRHGLRPGSMSDIDFVAAIQNMQRELGAGPGVAQSAAGGR</sequence>
<keyword evidence="3" id="KW-1185">Reference proteome</keyword>
<protein>
    <submittedName>
        <fullName evidence="2">Uncharacterized protein</fullName>
    </submittedName>
</protein>
<evidence type="ECO:0000256" key="1">
    <source>
        <dbReference type="SAM" id="MobiDB-lite"/>
    </source>
</evidence>
<name>A0A9W8HAS0_9FUNG</name>
<organism evidence="2 3">
    <name type="scientific">Coemansia javaensis</name>
    <dbReference type="NCBI Taxonomy" id="2761396"/>
    <lineage>
        <taxon>Eukaryota</taxon>
        <taxon>Fungi</taxon>
        <taxon>Fungi incertae sedis</taxon>
        <taxon>Zoopagomycota</taxon>
        <taxon>Kickxellomycotina</taxon>
        <taxon>Kickxellomycetes</taxon>
        <taxon>Kickxellales</taxon>
        <taxon>Kickxellaceae</taxon>
        <taxon>Coemansia</taxon>
    </lineage>
</organism>
<gene>
    <name evidence="2" type="ORF">H4R18_004939</name>
</gene>
<evidence type="ECO:0000313" key="3">
    <source>
        <dbReference type="Proteomes" id="UP001140217"/>
    </source>
</evidence>
<dbReference type="OrthoDB" id="5534973at2759"/>
<comment type="caution">
    <text evidence="2">The sequence shown here is derived from an EMBL/GenBank/DDBJ whole genome shotgun (WGS) entry which is preliminary data.</text>
</comment>
<feature type="region of interest" description="Disordered" evidence="1">
    <location>
        <begin position="1"/>
        <end position="29"/>
    </location>
</feature>
<proteinExistence type="predicted"/>